<dbReference type="Gene3D" id="3.30.420.150">
    <property type="entry name" value="Exopolyphosphatase. Domain 2"/>
    <property type="match status" value="1"/>
</dbReference>
<dbReference type="Gene3D" id="3.30.420.40">
    <property type="match status" value="1"/>
</dbReference>
<accession>A0ABN8PZS2</accession>
<name>A0ABN8PZS2_9CNID</name>
<dbReference type="PANTHER" id="PTHR11782">
    <property type="entry name" value="ADENOSINE/GUANOSINE DIPHOSPHATASE"/>
    <property type="match status" value="1"/>
</dbReference>
<evidence type="ECO:0008006" key="5">
    <source>
        <dbReference type="Google" id="ProtNLM"/>
    </source>
</evidence>
<proteinExistence type="inferred from homology"/>
<protein>
    <recommendedName>
        <fullName evidence="5">Apyrase</fullName>
    </recommendedName>
</protein>
<comment type="caution">
    <text evidence="3">The sequence shown here is derived from an EMBL/GenBank/DDBJ whole genome shotgun (WGS) entry which is preliminary data.</text>
</comment>
<dbReference type="InterPro" id="IPR000407">
    <property type="entry name" value="GDA1_CD39_NTPase"/>
</dbReference>
<dbReference type="Pfam" id="PF01150">
    <property type="entry name" value="GDA1_CD39"/>
    <property type="match status" value="1"/>
</dbReference>
<sequence length="207" mass="22310">MVSLYNSMIRSLLAQIHPDNAIVLDAGSSKTKLIVYKIDANVPPLDVKDIQLQGGFKVKPGLASLAGSPSAVDGYLKPLLDAAMKIVPVAKHASTPIFLFATAGMRLIRKRQSDAIMNKVKMLFNDKAKCPFTFNPETDVKVVSGAFEGIYAWISLNFLKGRFAPGNSGSTFGILEIGGASHQTTFENPSKETIALTVAGKPFQFFC</sequence>
<evidence type="ECO:0000256" key="2">
    <source>
        <dbReference type="ARBA" id="ARBA00022801"/>
    </source>
</evidence>
<dbReference type="EMBL" id="CALNXI010001041">
    <property type="protein sequence ID" value="CAH3152773.1"/>
    <property type="molecule type" value="Genomic_DNA"/>
</dbReference>
<comment type="similarity">
    <text evidence="1">Belongs to the GDA1/CD39 NTPase family.</text>
</comment>
<gene>
    <name evidence="3" type="ORF">PEVE_00000870</name>
</gene>
<keyword evidence="4" id="KW-1185">Reference proteome</keyword>
<evidence type="ECO:0000313" key="4">
    <source>
        <dbReference type="Proteomes" id="UP001159427"/>
    </source>
</evidence>
<dbReference type="CDD" id="cd24003">
    <property type="entry name" value="ASKHA_NBD_GDA1_CD39_NTPase"/>
    <property type="match status" value="1"/>
</dbReference>
<evidence type="ECO:0000313" key="3">
    <source>
        <dbReference type="EMBL" id="CAH3152773.1"/>
    </source>
</evidence>
<reference evidence="3 4" key="1">
    <citation type="submission" date="2022-05" db="EMBL/GenBank/DDBJ databases">
        <authorList>
            <consortium name="Genoscope - CEA"/>
            <person name="William W."/>
        </authorList>
    </citation>
    <scope>NUCLEOTIDE SEQUENCE [LARGE SCALE GENOMIC DNA]</scope>
</reference>
<evidence type="ECO:0000256" key="1">
    <source>
        <dbReference type="ARBA" id="ARBA00009283"/>
    </source>
</evidence>
<dbReference type="PANTHER" id="PTHR11782:SF83">
    <property type="entry name" value="GUANOSINE-DIPHOSPHATASE"/>
    <property type="match status" value="1"/>
</dbReference>
<organism evidence="3 4">
    <name type="scientific">Porites evermanni</name>
    <dbReference type="NCBI Taxonomy" id="104178"/>
    <lineage>
        <taxon>Eukaryota</taxon>
        <taxon>Metazoa</taxon>
        <taxon>Cnidaria</taxon>
        <taxon>Anthozoa</taxon>
        <taxon>Hexacorallia</taxon>
        <taxon>Scleractinia</taxon>
        <taxon>Fungiina</taxon>
        <taxon>Poritidae</taxon>
        <taxon>Porites</taxon>
    </lineage>
</organism>
<keyword evidence="2" id="KW-0378">Hydrolase</keyword>
<dbReference type="Proteomes" id="UP001159427">
    <property type="component" value="Unassembled WGS sequence"/>
</dbReference>